<protein>
    <recommendedName>
        <fullName evidence="3">Lipoprotein</fullName>
    </recommendedName>
</protein>
<dbReference type="AlphaFoldDB" id="A0AA37WKU6"/>
<evidence type="ECO:0000313" key="1">
    <source>
        <dbReference type="EMBL" id="GLR71240.1"/>
    </source>
</evidence>
<keyword evidence="2" id="KW-1185">Reference proteome</keyword>
<reference evidence="1" key="1">
    <citation type="journal article" date="2014" name="Int. J. Syst. Evol. Microbiol.">
        <title>Complete genome sequence of Corynebacterium casei LMG S-19264T (=DSM 44701T), isolated from a smear-ripened cheese.</title>
        <authorList>
            <consortium name="US DOE Joint Genome Institute (JGI-PGF)"/>
            <person name="Walter F."/>
            <person name="Albersmeier A."/>
            <person name="Kalinowski J."/>
            <person name="Ruckert C."/>
        </authorList>
    </citation>
    <scope>NUCLEOTIDE SEQUENCE</scope>
    <source>
        <strain evidence="1">NBRC 110023</strain>
    </source>
</reference>
<proteinExistence type="predicted"/>
<evidence type="ECO:0000313" key="2">
    <source>
        <dbReference type="Proteomes" id="UP001156601"/>
    </source>
</evidence>
<dbReference type="RefSeq" id="WP_284217530.1">
    <property type="nucleotide sequence ID" value="NZ_BSOT01000005.1"/>
</dbReference>
<sequence>MRFLFFFTLLLLISGCDDLTQESLRGDIKVLIELDSESSVQLLTFGDEPVKSCFFEGDVLGGSAKDTETNEEVKIGYLVQNNSLRIEIYPGLCDGGFEMILTKKMEFLLVKYSLDLFLGTRILAQLRK</sequence>
<dbReference type="Proteomes" id="UP001156601">
    <property type="component" value="Unassembled WGS sequence"/>
</dbReference>
<comment type="caution">
    <text evidence="1">The sequence shown here is derived from an EMBL/GenBank/DDBJ whole genome shotgun (WGS) entry which is preliminary data.</text>
</comment>
<dbReference type="PROSITE" id="PS51257">
    <property type="entry name" value="PROKAR_LIPOPROTEIN"/>
    <property type="match status" value="1"/>
</dbReference>
<reference evidence="1" key="2">
    <citation type="submission" date="2023-01" db="EMBL/GenBank/DDBJ databases">
        <title>Draft genome sequence of Agaribacter marinus strain NBRC 110023.</title>
        <authorList>
            <person name="Sun Q."/>
            <person name="Mori K."/>
        </authorList>
    </citation>
    <scope>NUCLEOTIDE SEQUENCE</scope>
    <source>
        <strain evidence="1">NBRC 110023</strain>
    </source>
</reference>
<dbReference type="EMBL" id="BSOT01000005">
    <property type="protein sequence ID" value="GLR71240.1"/>
    <property type="molecule type" value="Genomic_DNA"/>
</dbReference>
<accession>A0AA37WKU6</accession>
<name>A0AA37WKU6_9ALTE</name>
<gene>
    <name evidence="1" type="ORF">GCM10007852_21480</name>
</gene>
<evidence type="ECO:0008006" key="3">
    <source>
        <dbReference type="Google" id="ProtNLM"/>
    </source>
</evidence>
<organism evidence="1 2">
    <name type="scientific">Agaribacter marinus</name>
    <dbReference type="NCBI Taxonomy" id="1431249"/>
    <lineage>
        <taxon>Bacteria</taxon>
        <taxon>Pseudomonadati</taxon>
        <taxon>Pseudomonadota</taxon>
        <taxon>Gammaproteobacteria</taxon>
        <taxon>Alteromonadales</taxon>
        <taxon>Alteromonadaceae</taxon>
        <taxon>Agaribacter</taxon>
    </lineage>
</organism>